<name>A0A2P2IJY0_RHIMU</name>
<protein>
    <submittedName>
        <fullName evidence="1">Uncharacterized protein</fullName>
    </submittedName>
</protein>
<dbReference type="EMBL" id="GGEC01000998">
    <property type="protein sequence ID" value="MBW81481.1"/>
    <property type="molecule type" value="Transcribed_RNA"/>
</dbReference>
<reference evidence="1" key="1">
    <citation type="submission" date="2018-02" db="EMBL/GenBank/DDBJ databases">
        <title>Rhizophora mucronata_Transcriptome.</title>
        <authorList>
            <person name="Meera S.P."/>
            <person name="Sreeshan A."/>
            <person name="Augustine A."/>
        </authorList>
    </citation>
    <scope>NUCLEOTIDE SEQUENCE</scope>
    <source>
        <tissue evidence="1">Leaf</tissue>
    </source>
</reference>
<sequence length="57" mass="6595">MQLNRKNLKFTSSSPISFSKLIMFLRQTSRKEQTNDQEPHSSCTSQYNCHCLPCVLS</sequence>
<accession>A0A2P2IJY0</accession>
<organism evidence="1">
    <name type="scientific">Rhizophora mucronata</name>
    <name type="common">Asiatic mangrove</name>
    <dbReference type="NCBI Taxonomy" id="61149"/>
    <lineage>
        <taxon>Eukaryota</taxon>
        <taxon>Viridiplantae</taxon>
        <taxon>Streptophyta</taxon>
        <taxon>Embryophyta</taxon>
        <taxon>Tracheophyta</taxon>
        <taxon>Spermatophyta</taxon>
        <taxon>Magnoliopsida</taxon>
        <taxon>eudicotyledons</taxon>
        <taxon>Gunneridae</taxon>
        <taxon>Pentapetalae</taxon>
        <taxon>rosids</taxon>
        <taxon>fabids</taxon>
        <taxon>Malpighiales</taxon>
        <taxon>Rhizophoraceae</taxon>
        <taxon>Rhizophora</taxon>
    </lineage>
</organism>
<proteinExistence type="predicted"/>
<dbReference type="AlphaFoldDB" id="A0A2P2IJY0"/>
<evidence type="ECO:0000313" key="1">
    <source>
        <dbReference type="EMBL" id="MBW81481.1"/>
    </source>
</evidence>